<dbReference type="PANTHER" id="PTHR33387">
    <property type="entry name" value="RMLC-LIKE JELLY ROLL FOLD PROTEIN"/>
    <property type="match status" value="1"/>
</dbReference>
<dbReference type="InterPro" id="IPR039935">
    <property type="entry name" value="YML079W-like"/>
</dbReference>
<dbReference type="InterPro" id="IPR009327">
    <property type="entry name" value="Cupin_DUF985"/>
</dbReference>
<dbReference type="InterPro" id="IPR014710">
    <property type="entry name" value="RmlC-like_jellyroll"/>
</dbReference>
<dbReference type="Pfam" id="PF06172">
    <property type="entry name" value="Cupin_5"/>
    <property type="match status" value="1"/>
</dbReference>
<sequence length="185" mass="19911">MANDDVNNDRGRLTANELIELLGLEPLPEEGGFYRETFRSPRRLPAGSMGSEYDGERNALTAIYFLVTPASPSAWHILPSDEVFLWHGGAPVRMLRLPPKGPAEPITLGVDFAAGQRPQAVVPGGVWQGCRLEDGAGPGWALLSCLVAPGFDFADFHVATPAEVAELAARFPEHAAEVERLAPRG</sequence>
<evidence type="ECO:0000313" key="3">
    <source>
        <dbReference type="Proteomes" id="UP000316426"/>
    </source>
</evidence>
<gene>
    <name evidence="2" type="ORF">Spa11_10750</name>
</gene>
<dbReference type="CDD" id="cd06121">
    <property type="entry name" value="cupin_YML079wp"/>
    <property type="match status" value="1"/>
</dbReference>
<dbReference type="AlphaFoldDB" id="A0A518K521"/>
<dbReference type="KEGG" id="bmei:Spa11_10750"/>
<dbReference type="PANTHER" id="PTHR33387:SF3">
    <property type="entry name" value="DUF985 DOMAIN-CONTAINING PROTEIN"/>
    <property type="match status" value="1"/>
</dbReference>
<accession>A0A518K521</accession>
<evidence type="ECO:0000313" key="2">
    <source>
        <dbReference type="EMBL" id="QDV72891.1"/>
    </source>
</evidence>
<proteinExistence type="predicted"/>
<organism evidence="2 3">
    <name type="scientific">Botrimarina mediterranea</name>
    <dbReference type="NCBI Taxonomy" id="2528022"/>
    <lineage>
        <taxon>Bacteria</taxon>
        <taxon>Pseudomonadati</taxon>
        <taxon>Planctomycetota</taxon>
        <taxon>Planctomycetia</taxon>
        <taxon>Pirellulales</taxon>
        <taxon>Lacipirellulaceae</taxon>
        <taxon>Botrimarina</taxon>
    </lineage>
</organism>
<keyword evidence="3" id="KW-1185">Reference proteome</keyword>
<feature type="domain" description="DUF985" evidence="1">
    <location>
        <begin position="17"/>
        <end position="158"/>
    </location>
</feature>
<reference evidence="2 3" key="1">
    <citation type="submission" date="2019-02" db="EMBL/GenBank/DDBJ databases">
        <title>Deep-cultivation of Planctomycetes and their phenomic and genomic characterization uncovers novel biology.</title>
        <authorList>
            <person name="Wiegand S."/>
            <person name="Jogler M."/>
            <person name="Boedeker C."/>
            <person name="Pinto D."/>
            <person name="Vollmers J."/>
            <person name="Rivas-Marin E."/>
            <person name="Kohn T."/>
            <person name="Peeters S.H."/>
            <person name="Heuer A."/>
            <person name="Rast P."/>
            <person name="Oberbeckmann S."/>
            <person name="Bunk B."/>
            <person name="Jeske O."/>
            <person name="Meyerdierks A."/>
            <person name="Storesund J.E."/>
            <person name="Kallscheuer N."/>
            <person name="Luecker S."/>
            <person name="Lage O.M."/>
            <person name="Pohl T."/>
            <person name="Merkel B.J."/>
            <person name="Hornburger P."/>
            <person name="Mueller R.-W."/>
            <person name="Bruemmer F."/>
            <person name="Labrenz M."/>
            <person name="Spormann A.M."/>
            <person name="Op den Camp H."/>
            <person name="Overmann J."/>
            <person name="Amann R."/>
            <person name="Jetten M.S.M."/>
            <person name="Mascher T."/>
            <person name="Medema M.H."/>
            <person name="Devos D.P."/>
            <person name="Kaster A.-K."/>
            <person name="Ovreas L."/>
            <person name="Rohde M."/>
            <person name="Galperin M.Y."/>
            <person name="Jogler C."/>
        </authorList>
    </citation>
    <scope>NUCLEOTIDE SEQUENCE [LARGE SCALE GENOMIC DNA]</scope>
    <source>
        <strain evidence="2 3">Spa11</strain>
    </source>
</reference>
<name>A0A518K521_9BACT</name>
<dbReference type="Proteomes" id="UP000316426">
    <property type="component" value="Chromosome"/>
</dbReference>
<dbReference type="SUPFAM" id="SSF51182">
    <property type="entry name" value="RmlC-like cupins"/>
    <property type="match status" value="1"/>
</dbReference>
<evidence type="ECO:0000259" key="1">
    <source>
        <dbReference type="Pfam" id="PF06172"/>
    </source>
</evidence>
<dbReference type="EMBL" id="CP036349">
    <property type="protein sequence ID" value="QDV72891.1"/>
    <property type="molecule type" value="Genomic_DNA"/>
</dbReference>
<dbReference type="RefSeq" id="WP_145108938.1">
    <property type="nucleotide sequence ID" value="NZ_CP036349.1"/>
</dbReference>
<protein>
    <recommendedName>
        <fullName evidence="1">DUF985 domain-containing protein</fullName>
    </recommendedName>
</protein>
<dbReference type="InterPro" id="IPR011051">
    <property type="entry name" value="RmlC_Cupin_sf"/>
</dbReference>
<dbReference type="Gene3D" id="2.60.120.10">
    <property type="entry name" value="Jelly Rolls"/>
    <property type="match status" value="1"/>
</dbReference>